<gene>
    <name evidence="8" type="ORF">CANTEDRAFT_101819</name>
</gene>
<dbReference type="InterPro" id="IPR036259">
    <property type="entry name" value="MFS_trans_sf"/>
</dbReference>
<feature type="transmembrane region" description="Helical" evidence="7">
    <location>
        <begin position="446"/>
        <end position="465"/>
    </location>
</feature>
<name>G3AZJ9_CANTC</name>
<sequence length="602" mass="69130">MSQLEKTSLDESQPENISLPEKTLDNELGKETTSLNVESIKSDSDHGTFSGEYHPDDVDLLAPELTIDDSPTLLENFKLKVYKKPKNYYDQIATRKSVFEGPDPNIVKTYFPTSKWENFKAFDPYFRWTYAEDKAVTRKIDYKILPIVCALFFCLNLDRGNLSSAVAGGILVDLKMTTDDYNLGNNLRSIGFIITEIPSQMLAKKFGPDWWMPLQVIIWSIIALAQYWVNDKKAFWALRFLLGVSQGGFIADSVSYVSYFYTRQQTGPRLAAFWSLISLSGIISNLLAVGFLKVTVQGKASWRWLFMFDGIITLVFGIAALFLMVPGPTQTKSKLFPKGFFNEKEEKIITNRLIRDDPTKCDMHNREGITFKQFLKTLLDYDLWPLLVLSLTYQIAYYPMSAYLNINLKALGFGTDQILYLNLPIYVFEAFTIVAITLISEFFNERALISIFPQFWVLICVVVEFTSAEKISNWGQYAVMFFLISMPNIQPILTSWISRISYSVRARTISSPMSNIGIQLAQLISNNVYRSDDSPYYHRGNKALVGVTVMNIVLFALTKVYYIYRNKYKKGKWDSMSDSEKETYLQTHRNDGNKRLDFLFEH</sequence>
<dbReference type="PANTHER" id="PTHR43791:SF65">
    <property type="entry name" value="MAJOR FACILITATOR SUPERFAMILY (MFS) PROFILE DOMAIN-CONTAINING PROTEIN-RELATED"/>
    <property type="match status" value="1"/>
</dbReference>
<evidence type="ECO:0000256" key="4">
    <source>
        <dbReference type="ARBA" id="ARBA00022989"/>
    </source>
</evidence>
<feature type="transmembrane region" description="Helical" evidence="7">
    <location>
        <begin position="543"/>
        <end position="564"/>
    </location>
</feature>
<feature type="compositionally biased region" description="Polar residues" evidence="6">
    <location>
        <begin position="1"/>
        <end position="16"/>
    </location>
</feature>
<protein>
    <recommendedName>
        <fullName evidence="10">MFS general substrate transporter</fullName>
    </recommendedName>
</protein>
<dbReference type="eggNOG" id="KOG2533">
    <property type="taxonomic scope" value="Eukaryota"/>
</dbReference>
<dbReference type="HOGENOM" id="CLU_001265_2_2_1"/>
<comment type="subcellular location">
    <subcellularLocation>
        <location evidence="1">Membrane</location>
        <topology evidence="1">Multi-pass membrane protein</topology>
    </subcellularLocation>
</comment>
<feature type="transmembrane region" description="Helical" evidence="7">
    <location>
        <begin position="304"/>
        <end position="325"/>
    </location>
</feature>
<dbReference type="GO" id="GO:0016020">
    <property type="term" value="C:membrane"/>
    <property type="evidence" value="ECO:0007669"/>
    <property type="project" value="UniProtKB-SubCell"/>
</dbReference>
<feature type="transmembrane region" description="Helical" evidence="7">
    <location>
        <begin position="383"/>
        <end position="406"/>
    </location>
</feature>
<dbReference type="Gene3D" id="1.20.1250.20">
    <property type="entry name" value="MFS general substrate transporter like domains"/>
    <property type="match status" value="1"/>
</dbReference>
<evidence type="ECO:0000313" key="9">
    <source>
        <dbReference type="Proteomes" id="UP000000707"/>
    </source>
</evidence>
<dbReference type="OrthoDB" id="1935484at2759"/>
<feature type="transmembrane region" description="Helical" evidence="7">
    <location>
        <begin position="236"/>
        <end position="259"/>
    </location>
</feature>
<keyword evidence="2" id="KW-0813">Transport</keyword>
<accession>G3AZJ9</accession>
<keyword evidence="3 7" id="KW-0812">Transmembrane</keyword>
<keyword evidence="9" id="KW-1185">Reference proteome</keyword>
<feature type="transmembrane region" description="Helical" evidence="7">
    <location>
        <begin position="271"/>
        <end position="292"/>
    </location>
</feature>
<dbReference type="PANTHER" id="PTHR43791">
    <property type="entry name" value="PERMEASE-RELATED"/>
    <property type="match status" value="1"/>
</dbReference>
<proteinExistence type="predicted"/>
<dbReference type="EMBL" id="GL996512">
    <property type="protein sequence ID" value="EGV65599.1"/>
    <property type="molecule type" value="Genomic_DNA"/>
</dbReference>
<feature type="transmembrane region" description="Helical" evidence="7">
    <location>
        <begin position="477"/>
        <end position="497"/>
    </location>
</feature>
<evidence type="ECO:0008006" key="10">
    <source>
        <dbReference type="Google" id="ProtNLM"/>
    </source>
</evidence>
<evidence type="ECO:0000256" key="3">
    <source>
        <dbReference type="ARBA" id="ARBA00022692"/>
    </source>
</evidence>
<evidence type="ECO:0000256" key="7">
    <source>
        <dbReference type="SAM" id="Phobius"/>
    </source>
</evidence>
<evidence type="ECO:0000256" key="2">
    <source>
        <dbReference type="ARBA" id="ARBA00022448"/>
    </source>
</evidence>
<keyword evidence="5 7" id="KW-0472">Membrane</keyword>
<evidence type="ECO:0000256" key="1">
    <source>
        <dbReference type="ARBA" id="ARBA00004141"/>
    </source>
</evidence>
<evidence type="ECO:0000256" key="5">
    <source>
        <dbReference type="ARBA" id="ARBA00023136"/>
    </source>
</evidence>
<dbReference type="FunFam" id="1.20.1250.20:FF:000106">
    <property type="entry name" value="MFS transporter, putative"/>
    <property type="match status" value="1"/>
</dbReference>
<dbReference type="Pfam" id="PF07690">
    <property type="entry name" value="MFS_1"/>
    <property type="match status" value="1"/>
</dbReference>
<evidence type="ECO:0000256" key="6">
    <source>
        <dbReference type="SAM" id="MobiDB-lite"/>
    </source>
</evidence>
<dbReference type="SUPFAM" id="SSF103473">
    <property type="entry name" value="MFS general substrate transporter"/>
    <property type="match status" value="1"/>
</dbReference>
<dbReference type="GO" id="GO:0022857">
    <property type="term" value="F:transmembrane transporter activity"/>
    <property type="evidence" value="ECO:0007669"/>
    <property type="project" value="InterPro"/>
</dbReference>
<keyword evidence="4 7" id="KW-1133">Transmembrane helix</keyword>
<reference evidence="8 9" key="1">
    <citation type="journal article" date="2011" name="Proc. Natl. Acad. Sci. U.S.A.">
        <title>Comparative genomics of xylose-fermenting fungi for enhanced biofuel production.</title>
        <authorList>
            <person name="Wohlbach D.J."/>
            <person name="Kuo A."/>
            <person name="Sato T.K."/>
            <person name="Potts K.M."/>
            <person name="Salamov A.A."/>
            <person name="LaButti K.M."/>
            <person name="Sun H."/>
            <person name="Clum A."/>
            <person name="Pangilinan J.L."/>
            <person name="Lindquist E.A."/>
            <person name="Lucas S."/>
            <person name="Lapidus A."/>
            <person name="Jin M."/>
            <person name="Gunawan C."/>
            <person name="Balan V."/>
            <person name="Dale B.E."/>
            <person name="Jeffries T.W."/>
            <person name="Zinkel R."/>
            <person name="Barry K.W."/>
            <person name="Grigoriev I.V."/>
            <person name="Gasch A.P."/>
        </authorList>
    </citation>
    <scope>NUCLEOTIDE SEQUENCE [LARGE SCALE GENOMIC DNA]</scope>
    <source>
        <strain evidence="9">ATCC 10573 / BCRC 21748 / CBS 615 / JCM 9827 / NBRC 10315 / NRRL Y-1498 / VKM Y-70</strain>
    </source>
</reference>
<feature type="transmembrane region" description="Helical" evidence="7">
    <location>
        <begin position="418"/>
        <end position="440"/>
    </location>
</feature>
<feature type="transmembrane region" description="Helical" evidence="7">
    <location>
        <begin position="210"/>
        <end position="229"/>
    </location>
</feature>
<dbReference type="Proteomes" id="UP000000707">
    <property type="component" value="Unassembled WGS sequence"/>
</dbReference>
<organism evidence="9">
    <name type="scientific">Candida tenuis (strain ATCC 10573 / BCRC 21748 / CBS 615 / JCM 9827 / NBRC 10315 / NRRL Y-1498 / VKM Y-70)</name>
    <name type="common">Yeast</name>
    <name type="synonym">Yamadazyma tenuis</name>
    <dbReference type="NCBI Taxonomy" id="590646"/>
    <lineage>
        <taxon>Eukaryota</taxon>
        <taxon>Fungi</taxon>
        <taxon>Dikarya</taxon>
        <taxon>Ascomycota</taxon>
        <taxon>Saccharomycotina</taxon>
        <taxon>Pichiomycetes</taxon>
        <taxon>Debaryomycetaceae</taxon>
        <taxon>Yamadazyma</taxon>
    </lineage>
</organism>
<feature type="region of interest" description="Disordered" evidence="6">
    <location>
        <begin position="1"/>
        <end position="32"/>
    </location>
</feature>
<evidence type="ECO:0000313" key="8">
    <source>
        <dbReference type="EMBL" id="EGV65599.1"/>
    </source>
</evidence>
<dbReference type="InterPro" id="IPR011701">
    <property type="entry name" value="MFS"/>
</dbReference>
<dbReference type="AlphaFoldDB" id="G3AZJ9"/>